<name>A0A037ZPR7_9RHOB</name>
<dbReference type="AlphaFoldDB" id="A0A037ZPR7"/>
<sequence length="127" mass="14101">MKRPEPRLATVPRFTGQRLALAVGIPLSSVPTWVLDTEEVTLEAIPYVLIHAALASSPIVSHVIAPLMAPQFDAYDLAHELSKLRYRGHFVVLLPGHPRLPRPEIVQTELRMACPRAKISIVDQVLN</sequence>
<accession>A0A037ZPR7</accession>
<gene>
    <name evidence="1" type="ORF">ACMU_07765</name>
</gene>
<organism evidence="1 2">
    <name type="scientific">Actibacterium mucosum KCTC 23349</name>
    <dbReference type="NCBI Taxonomy" id="1454373"/>
    <lineage>
        <taxon>Bacteria</taxon>
        <taxon>Pseudomonadati</taxon>
        <taxon>Pseudomonadota</taxon>
        <taxon>Alphaproteobacteria</taxon>
        <taxon>Rhodobacterales</taxon>
        <taxon>Roseobacteraceae</taxon>
        <taxon>Actibacterium</taxon>
    </lineage>
</organism>
<keyword evidence="2" id="KW-1185">Reference proteome</keyword>
<evidence type="ECO:0000313" key="2">
    <source>
        <dbReference type="Proteomes" id="UP000026249"/>
    </source>
</evidence>
<evidence type="ECO:0000313" key="1">
    <source>
        <dbReference type="EMBL" id="KAJ56827.1"/>
    </source>
</evidence>
<dbReference type="Proteomes" id="UP000026249">
    <property type="component" value="Unassembled WGS sequence"/>
</dbReference>
<proteinExistence type="predicted"/>
<dbReference type="RefSeq" id="WP_035257194.1">
    <property type="nucleotide sequence ID" value="NZ_JFKE01000002.1"/>
</dbReference>
<dbReference type="EMBL" id="JFKE01000002">
    <property type="protein sequence ID" value="KAJ56827.1"/>
    <property type="molecule type" value="Genomic_DNA"/>
</dbReference>
<dbReference type="OrthoDB" id="7864872at2"/>
<protein>
    <submittedName>
        <fullName evidence="1">Uncharacterized protein</fullName>
    </submittedName>
</protein>
<reference evidence="1 2" key="1">
    <citation type="submission" date="2014-03" db="EMBL/GenBank/DDBJ databases">
        <title>Draft Genome Sequence of Actibacterium mucosum KCTC 23349, a Marine Alphaproteobacterium with Complex Ionic Requirements Isolated from Mediterranean Seawater at Malvarrosa Beach, Valencia, Spain.</title>
        <authorList>
            <person name="Arahal D.R."/>
            <person name="Shao Z."/>
            <person name="Lai Q."/>
            <person name="Pujalte M.J."/>
        </authorList>
    </citation>
    <scope>NUCLEOTIDE SEQUENCE [LARGE SCALE GENOMIC DNA]</scope>
    <source>
        <strain evidence="1 2">KCTC 23349</strain>
    </source>
</reference>
<comment type="caution">
    <text evidence="1">The sequence shown here is derived from an EMBL/GenBank/DDBJ whole genome shotgun (WGS) entry which is preliminary data.</text>
</comment>